<organism evidence="2 3">
    <name type="scientific">Linum tenue</name>
    <dbReference type="NCBI Taxonomy" id="586396"/>
    <lineage>
        <taxon>Eukaryota</taxon>
        <taxon>Viridiplantae</taxon>
        <taxon>Streptophyta</taxon>
        <taxon>Embryophyta</taxon>
        <taxon>Tracheophyta</taxon>
        <taxon>Spermatophyta</taxon>
        <taxon>Magnoliopsida</taxon>
        <taxon>eudicotyledons</taxon>
        <taxon>Gunneridae</taxon>
        <taxon>Pentapetalae</taxon>
        <taxon>rosids</taxon>
        <taxon>fabids</taxon>
        <taxon>Malpighiales</taxon>
        <taxon>Linaceae</taxon>
        <taxon>Linum</taxon>
    </lineage>
</organism>
<dbReference type="Proteomes" id="UP001154282">
    <property type="component" value="Unassembled WGS sequence"/>
</dbReference>
<dbReference type="AlphaFoldDB" id="A0AAV0QV26"/>
<proteinExistence type="predicted"/>
<name>A0AAV0QV26_9ROSI</name>
<feature type="region of interest" description="Disordered" evidence="1">
    <location>
        <begin position="33"/>
        <end position="98"/>
    </location>
</feature>
<evidence type="ECO:0000313" key="2">
    <source>
        <dbReference type="EMBL" id="CAI0549098.1"/>
    </source>
</evidence>
<feature type="compositionally biased region" description="Basic residues" evidence="1">
    <location>
        <begin position="80"/>
        <end position="90"/>
    </location>
</feature>
<evidence type="ECO:0000256" key="1">
    <source>
        <dbReference type="SAM" id="MobiDB-lite"/>
    </source>
</evidence>
<sequence length="98" mass="11262">MQEEHCLLRRHLSCCCSRFCLYLGGSKLHVLSSTRQKRRHNRQPQRRQQQPAGAILQLPTAPRQLPGPRARPHGPGGALRRPHNRARSLHHVPQPHLQ</sequence>
<protein>
    <submittedName>
        <fullName evidence="2">Uncharacterized protein</fullName>
    </submittedName>
</protein>
<keyword evidence="3" id="KW-1185">Reference proteome</keyword>
<dbReference type="EMBL" id="CAMGYJ010000010">
    <property type="protein sequence ID" value="CAI0549098.1"/>
    <property type="molecule type" value="Genomic_DNA"/>
</dbReference>
<gene>
    <name evidence="2" type="ORF">LITE_LOCUS45008</name>
</gene>
<reference evidence="2" key="1">
    <citation type="submission" date="2022-08" db="EMBL/GenBank/DDBJ databases">
        <authorList>
            <person name="Gutierrez-Valencia J."/>
        </authorList>
    </citation>
    <scope>NUCLEOTIDE SEQUENCE</scope>
</reference>
<feature type="compositionally biased region" description="Basic residues" evidence="1">
    <location>
        <begin position="35"/>
        <end position="45"/>
    </location>
</feature>
<evidence type="ECO:0000313" key="3">
    <source>
        <dbReference type="Proteomes" id="UP001154282"/>
    </source>
</evidence>
<accession>A0AAV0QV26</accession>
<comment type="caution">
    <text evidence="2">The sequence shown here is derived from an EMBL/GenBank/DDBJ whole genome shotgun (WGS) entry which is preliminary data.</text>
</comment>